<keyword evidence="5" id="KW-1185">Reference proteome</keyword>
<dbReference type="RefSeq" id="WP_408977442.1">
    <property type="nucleotide sequence ID" value="NZ_JBJUVG010000006.1"/>
</dbReference>
<dbReference type="SUPFAM" id="SSF55811">
    <property type="entry name" value="Nudix"/>
    <property type="match status" value="1"/>
</dbReference>
<evidence type="ECO:0000313" key="4">
    <source>
        <dbReference type="EMBL" id="MFM9413828.1"/>
    </source>
</evidence>
<evidence type="ECO:0000313" key="5">
    <source>
        <dbReference type="Proteomes" id="UP001631949"/>
    </source>
</evidence>
<proteinExistence type="inferred from homology"/>
<dbReference type="PRINTS" id="PR00502">
    <property type="entry name" value="NUDIXFAMILY"/>
</dbReference>
<dbReference type="InterPro" id="IPR020476">
    <property type="entry name" value="Nudix_hydrolase"/>
</dbReference>
<comment type="caution">
    <text evidence="4">The sequence shown here is derived from an EMBL/GenBank/DDBJ whole genome shotgun (WGS) entry which is preliminary data.</text>
</comment>
<dbReference type="InterPro" id="IPR036388">
    <property type="entry name" value="WH-like_DNA-bd_sf"/>
</dbReference>
<dbReference type="Proteomes" id="UP001631949">
    <property type="component" value="Unassembled WGS sequence"/>
</dbReference>
<dbReference type="InterPro" id="IPR015797">
    <property type="entry name" value="NUDIX_hydrolase-like_dom_sf"/>
</dbReference>
<dbReference type="PANTHER" id="PTHR43736">
    <property type="entry name" value="ADP-RIBOSE PYROPHOSPHATASE"/>
    <property type="match status" value="1"/>
</dbReference>
<dbReference type="PROSITE" id="PS00893">
    <property type="entry name" value="NUDIX_BOX"/>
    <property type="match status" value="1"/>
</dbReference>
<feature type="domain" description="Nudix hydrolase" evidence="3">
    <location>
        <begin position="21"/>
        <end position="159"/>
    </location>
</feature>
<accession>A0ABW9GZ41</accession>
<keyword evidence="1 2" id="KW-0378">Hydrolase</keyword>
<sequence>MKLTKEDQAFLENYDASAYDRPSVSADTLLFRLTPSRGPRRLQLLLIRRKRPPYAGGWALPGGFCEMGEDLAACAARELYEETGLKAAYYGQCASYSAPDRDPRTRVITVSHLAILPYDFPQEPAAGDDAAEARWFDLTFDLEARDEAFIGKVGLTAGAESIKAQIDIRRDAEGNWRRQPLGEVENLAFDHAEVITAGIFALRDRLYRTDFAFSFLPEPFPLQELQYVFEAILDEELLRSTFIAHLNHKLIRTSDVDAGLSLMEQEYRHDPEAIFHSAPFDIWL</sequence>
<comment type="similarity">
    <text evidence="2">Belongs to the Nudix hydrolase family.</text>
</comment>
<gene>
    <name evidence="4" type="ORF">ACKQTC_05570</name>
</gene>
<evidence type="ECO:0000259" key="3">
    <source>
        <dbReference type="PROSITE" id="PS51462"/>
    </source>
</evidence>
<dbReference type="InterPro" id="IPR000086">
    <property type="entry name" value="NUDIX_hydrolase_dom"/>
</dbReference>
<dbReference type="Gene3D" id="1.10.10.10">
    <property type="entry name" value="Winged helix-like DNA-binding domain superfamily/Winged helix DNA-binding domain"/>
    <property type="match status" value="1"/>
</dbReference>
<name>A0ABW9GZ41_9FIRM</name>
<dbReference type="CDD" id="cd18873">
    <property type="entry name" value="NUDIX_NadM_like"/>
    <property type="match status" value="1"/>
</dbReference>
<organism evidence="4 5">
    <name type="scientific">Peptococcus simiae</name>
    <dbReference type="NCBI Taxonomy" id="1643805"/>
    <lineage>
        <taxon>Bacteria</taxon>
        <taxon>Bacillati</taxon>
        <taxon>Bacillota</taxon>
        <taxon>Clostridia</taxon>
        <taxon>Eubacteriales</taxon>
        <taxon>Peptococcaceae</taxon>
        <taxon>Peptococcus</taxon>
    </lineage>
</organism>
<protein>
    <submittedName>
        <fullName evidence="4">NUDIX hydrolase</fullName>
    </submittedName>
</protein>
<dbReference type="Pfam" id="PF21906">
    <property type="entry name" value="WHD_NrtR"/>
    <property type="match status" value="1"/>
</dbReference>
<evidence type="ECO:0000256" key="2">
    <source>
        <dbReference type="RuleBase" id="RU003476"/>
    </source>
</evidence>
<dbReference type="Pfam" id="PF00293">
    <property type="entry name" value="NUDIX"/>
    <property type="match status" value="1"/>
</dbReference>
<dbReference type="PROSITE" id="PS51462">
    <property type="entry name" value="NUDIX"/>
    <property type="match status" value="1"/>
</dbReference>
<reference evidence="4 5" key="1">
    <citation type="journal article" date="2016" name="Int. J. Syst. Evol. Microbiol.">
        <title>Peptococcus simiae sp. nov., isolated from rhesus macaque faeces and emended description of the genus Peptococcus.</title>
        <authorList>
            <person name="Shkoporov A.N."/>
            <person name="Efimov B.A."/>
            <person name="Kondova I."/>
            <person name="Ouwerling B."/>
            <person name="Chaplin A.V."/>
            <person name="Shcherbakova V.A."/>
            <person name="Langermans J.A.M."/>
        </authorList>
    </citation>
    <scope>NUCLEOTIDE SEQUENCE [LARGE SCALE GENOMIC DNA]</scope>
    <source>
        <strain evidence="4 5">M108</strain>
    </source>
</reference>
<dbReference type="InterPro" id="IPR054105">
    <property type="entry name" value="WHD_NrtR"/>
</dbReference>
<dbReference type="GO" id="GO:0016787">
    <property type="term" value="F:hydrolase activity"/>
    <property type="evidence" value="ECO:0007669"/>
    <property type="project" value="UniProtKB-KW"/>
</dbReference>
<dbReference type="EMBL" id="JBJUVG010000006">
    <property type="protein sequence ID" value="MFM9413828.1"/>
    <property type="molecule type" value="Genomic_DNA"/>
</dbReference>
<dbReference type="InterPro" id="IPR020084">
    <property type="entry name" value="NUDIX_hydrolase_CS"/>
</dbReference>
<dbReference type="Gene3D" id="3.90.79.10">
    <property type="entry name" value="Nucleoside Triphosphate Pyrophosphohydrolase"/>
    <property type="match status" value="1"/>
</dbReference>
<evidence type="ECO:0000256" key="1">
    <source>
        <dbReference type="ARBA" id="ARBA00022801"/>
    </source>
</evidence>
<dbReference type="PANTHER" id="PTHR43736:SF4">
    <property type="entry name" value="SLR1690 PROTEIN"/>
    <property type="match status" value="1"/>
</dbReference>